<evidence type="ECO:0000313" key="3">
    <source>
        <dbReference type="Proteomes" id="UP001152321"/>
    </source>
</evidence>
<gene>
    <name evidence="2" type="ORF">NWE73_16200</name>
</gene>
<proteinExistence type="predicted"/>
<reference evidence="2" key="1">
    <citation type="submission" date="2022-08" db="EMBL/GenBank/DDBJ databases">
        <title>Novel Bdellovibrio Species Isolated from Svalbard: Designation Bdellovibrio svalbardensis.</title>
        <authorList>
            <person name="Mitchell R.J."/>
            <person name="Choi S.Y."/>
        </authorList>
    </citation>
    <scope>NUCLEOTIDE SEQUENCE</scope>
    <source>
        <strain evidence="2">PAP01</strain>
    </source>
</reference>
<evidence type="ECO:0000313" key="2">
    <source>
        <dbReference type="EMBL" id="MDG0817925.1"/>
    </source>
</evidence>
<keyword evidence="1" id="KW-0732">Signal</keyword>
<comment type="caution">
    <text evidence="2">The sequence shown here is derived from an EMBL/GenBank/DDBJ whole genome shotgun (WGS) entry which is preliminary data.</text>
</comment>
<protein>
    <submittedName>
        <fullName evidence="2">Uncharacterized protein</fullName>
    </submittedName>
</protein>
<accession>A0ABT6DPB6</accession>
<feature type="signal peptide" evidence="1">
    <location>
        <begin position="1"/>
        <end position="17"/>
    </location>
</feature>
<organism evidence="2 3">
    <name type="scientific">Bdellovibrio svalbardensis</name>
    <dbReference type="NCBI Taxonomy" id="2972972"/>
    <lineage>
        <taxon>Bacteria</taxon>
        <taxon>Pseudomonadati</taxon>
        <taxon>Bdellovibrionota</taxon>
        <taxon>Bdellovibrionia</taxon>
        <taxon>Bdellovibrionales</taxon>
        <taxon>Pseudobdellovibrionaceae</taxon>
        <taxon>Bdellovibrio</taxon>
    </lineage>
</organism>
<keyword evidence="3" id="KW-1185">Reference proteome</keyword>
<dbReference type="RefSeq" id="WP_277579401.1">
    <property type="nucleotide sequence ID" value="NZ_JANRMI010000005.1"/>
</dbReference>
<feature type="chain" id="PRO_5047058289" evidence="1">
    <location>
        <begin position="18"/>
        <end position="136"/>
    </location>
</feature>
<name>A0ABT6DPB6_9BACT</name>
<dbReference type="EMBL" id="JANRMI010000005">
    <property type="protein sequence ID" value="MDG0817925.1"/>
    <property type="molecule type" value="Genomic_DNA"/>
</dbReference>
<sequence>MNFLFVLLSMMATPSHAQTVHEVDPRNPVPWTDVVYKGFYYLTIDLPMNEHIQLPQGTKFSFVEVMGGGGYVPVTFFELTVDNCPDPKATVDLFLINPTGGKGEDVGVEFRKNCHVVFYVENRLVGRPSFFTDSTE</sequence>
<dbReference type="Proteomes" id="UP001152321">
    <property type="component" value="Unassembled WGS sequence"/>
</dbReference>
<evidence type="ECO:0000256" key="1">
    <source>
        <dbReference type="SAM" id="SignalP"/>
    </source>
</evidence>